<dbReference type="AlphaFoldDB" id="G0TW93"/>
<keyword evidence="3" id="KW-0812">Transmembrane</keyword>
<feature type="transmembrane region" description="Helical" evidence="3">
    <location>
        <begin position="203"/>
        <end position="222"/>
    </location>
</feature>
<dbReference type="PANTHER" id="PTHR10695">
    <property type="entry name" value="DEPHOSPHO-COA KINASE-RELATED"/>
    <property type="match status" value="1"/>
</dbReference>
<keyword evidence="4" id="KW-0418">Kinase</keyword>
<keyword evidence="2" id="KW-0067">ATP-binding</keyword>
<dbReference type="InterPro" id="IPR001977">
    <property type="entry name" value="Depp_CoAkinase"/>
</dbReference>
<dbReference type="CDD" id="cd02022">
    <property type="entry name" value="DPCK"/>
    <property type="match status" value="1"/>
</dbReference>
<dbReference type="SUPFAM" id="SSF52540">
    <property type="entry name" value="P-loop containing nucleoside triphosphate hydrolases"/>
    <property type="match status" value="1"/>
</dbReference>
<evidence type="ECO:0000256" key="1">
    <source>
        <dbReference type="ARBA" id="ARBA00022741"/>
    </source>
</evidence>
<dbReference type="GO" id="GO:0005524">
    <property type="term" value="F:ATP binding"/>
    <property type="evidence" value="ECO:0007669"/>
    <property type="project" value="UniProtKB-KW"/>
</dbReference>
<reference evidence="4" key="1">
    <citation type="journal article" date="2012" name="Proc. Natl. Acad. Sci. U.S.A.">
        <title>Antigenic diversity is generated by distinct evolutionary mechanisms in African trypanosome species.</title>
        <authorList>
            <person name="Jackson A.P."/>
            <person name="Berry A."/>
            <person name="Aslett M."/>
            <person name="Allison H.C."/>
            <person name="Burton P."/>
            <person name="Vavrova-Anderson J."/>
            <person name="Brown R."/>
            <person name="Browne H."/>
            <person name="Corton N."/>
            <person name="Hauser H."/>
            <person name="Gamble J."/>
            <person name="Gilderthorp R."/>
            <person name="Marcello L."/>
            <person name="McQuillan J."/>
            <person name="Otto T.D."/>
            <person name="Quail M.A."/>
            <person name="Sanders M.J."/>
            <person name="van Tonder A."/>
            <person name="Ginger M.L."/>
            <person name="Field M.C."/>
            <person name="Barry J.D."/>
            <person name="Hertz-Fowler C."/>
            <person name="Berriman M."/>
        </authorList>
    </citation>
    <scope>NUCLEOTIDE SEQUENCE</scope>
    <source>
        <strain evidence="4">Y486</strain>
    </source>
</reference>
<protein>
    <submittedName>
        <fullName evidence="4">Putative dephospho-CoA kinase</fullName>
        <ecNumber evidence="4">2.7.1.24</ecNumber>
    </submittedName>
</protein>
<dbReference type="PROSITE" id="PS51219">
    <property type="entry name" value="DPCK"/>
    <property type="match status" value="1"/>
</dbReference>
<dbReference type="Pfam" id="PF01121">
    <property type="entry name" value="CoaE"/>
    <property type="match status" value="1"/>
</dbReference>
<evidence type="ECO:0000256" key="2">
    <source>
        <dbReference type="ARBA" id="ARBA00022840"/>
    </source>
</evidence>
<keyword evidence="3" id="KW-1133">Transmembrane helix</keyword>
<organism evidence="4">
    <name type="scientific">Trypanosoma vivax (strain Y486)</name>
    <dbReference type="NCBI Taxonomy" id="1055687"/>
    <lineage>
        <taxon>Eukaryota</taxon>
        <taxon>Discoba</taxon>
        <taxon>Euglenozoa</taxon>
        <taxon>Kinetoplastea</taxon>
        <taxon>Metakinetoplastina</taxon>
        <taxon>Trypanosomatida</taxon>
        <taxon>Trypanosomatidae</taxon>
        <taxon>Trypanosoma</taxon>
        <taxon>Duttonella</taxon>
    </lineage>
</organism>
<evidence type="ECO:0000256" key="3">
    <source>
        <dbReference type="SAM" id="Phobius"/>
    </source>
</evidence>
<keyword evidence="3" id="KW-0472">Membrane</keyword>
<evidence type="ECO:0000313" key="4">
    <source>
        <dbReference type="EMBL" id="CCC48231.1"/>
    </source>
</evidence>
<dbReference type="VEuPathDB" id="TriTrypDB:TvY486_0600220"/>
<keyword evidence="1" id="KW-0547">Nucleotide-binding</keyword>
<dbReference type="GO" id="GO:0004140">
    <property type="term" value="F:dephospho-CoA kinase activity"/>
    <property type="evidence" value="ECO:0007669"/>
    <property type="project" value="UniProtKB-EC"/>
</dbReference>
<dbReference type="PANTHER" id="PTHR10695:SF46">
    <property type="entry name" value="BIFUNCTIONAL COENZYME A SYNTHASE-RELATED"/>
    <property type="match status" value="1"/>
</dbReference>
<proteinExistence type="inferred from homology"/>
<dbReference type="Gene3D" id="3.40.50.300">
    <property type="entry name" value="P-loop containing nucleotide triphosphate hydrolases"/>
    <property type="match status" value="1"/>
</dbReference>
<name>G0TW93_TRYVY</name>
<dbReference type="InterPro" id="IPR027417">
    <property type="entry name" value="P-loop_NTPase"/>
</dbReference>
<dbReference type="HAMAP" id="MF_00376">
    <property type="entry name" value="Dephospho_CoA_kinase"/>
    <property type="match status" value="1"/>
</dbReference>
<dbReference type="EMBL" id="HE573022">
    <property type="protein sequence ID" value="CCC48231.1"/>
    <property type="molecule type" value="Genomic_DNA"/>
</dbReference>
<dbReference type="GO" id="GO:0015937">
    <property type="term" value="P:coenzyme A biosynthetic process"/>
    <property type="evidence" value="ECO:0007669"/>
    <property type="project" value="InterPro"/>
</dbReference>
<accession>G0TW93</accession>
<sequence>MLLVGLTGGIACGKSTVSTLLQGRHNTIVVDSDRIVRDLQRPCMSCTLKIARRWPNCVDAKTGEINRAALGSVIFSDPAARRELGRIMNTPISVWSQAKGESALMVVLDAPLLYESSIYTWFVDCVVVVSCTEEKQIARMKARNNLTTEQALQRVRSQMPVSEKCKLADFVLQNDGSLDELERLVDKSVNWMRAQRGGRMTKYIALVVLGTVAVAVSSAYIARQLLSSVF</sequence>
<keyword evidence="4" id="KW-0808">Transferase</keyword>
<dbReference type="EC" id="2.7.1.24" evidence="4"/>
<gene>
    <name evidence="4" type="ORF">TVY486_0600220</name>
</gene>
<dbReference type="NCBIfam" id="TIGR00152">
    <property type="entry name" value="dephospho-CoA kinase"/>
    <property type="match status" value="1"/>
</dbReference>